<keyword evidence="2 4" id="KW-0396">Initiation factor</keyword>
<dbReference type="GO" id="GO:0033290">
    <property type="term" value="C:eukaryotic 48S preinitiation complex"/>
    <property type="evidence" value="ECO:0007669"/>
    <property type="project" value="UniProtKB-UniRule"/>
</dbReference>
<dbReference type="Proteomes" id="UP000031036">
    <property type="component" value="Unassembled WGS sequence"/>
</dbReference>
<dbReference type="InterPro" id="IPR008905">
    <property type="entry name" value="EIF3C_N_dom"/>
</dbReference>
<comment type="caution">
    <text evidence="7">The sequence shown here is derived from an EMBL/GenBank/DDBJ whole genome shotgun (WGS) entry which is preliminary data.</text>
</comment>
<keyword evidence="1 4" id="KW-0963">Cytoplasm</keyword>
<organism evidence="7 8">
    <name type="scientific">Toxocara canis</name>
    <name type="common">Canine roundworm</name>
    <dbReference type="NCBI Taxonomy" id="6265"/>
    <lineage>
        <taxon>Eukaryota</taxon>
        <taxon>Metazoa</taxon>
        <taxon>Ecdysozoa</taxon>
        <taxon>Nematoda</taxon>
        <taxon>Chromadorea</taxon>
        <taxon>Rhabditida</taxon>
        <taxon>Spirurina</taxon>
        <taxon>Ascaridomorpha</taxon>
        <taxon>Ascaridoidea</taxon>
        <taxon>Toxocaridae</taxon>
        <taxon>Toxocara</taxon>
    </lineage>
</organism>
<evidence type="ECO:0000256" key="1">
    <source>
        <dbReference type="ARBA" id="ARBA00022490"/>
    </source>
</evidence>
<keyword evidence="8" id="KW-1185">Reference proteome</keyword>
<reference evidence="7 8" key="1">
    <citation type="submission" date="2014-11" db="EMBL/GenBank/DDBJ databases">
        <title>Genetic blueprint of the zoonotic pathogen Toxocara canis.</title>
        <authorList>
            <person name="Zhu X.-Q."/>
            <person name="Korhonen P.K."/>
            <person name="Cai H."/>
            <person name="Young N.D."/>
            <person name="Nejsum P."/>
            <person name="von Samson-Himmelstjerna G."/>
            <person name="Boag P.R."/>
            <person name="Tan P."/>
            <person name="Li Q."/>
            <person name="Min J."/>
            <person name="Yang Y."/>
            <person name="Wang X."/>
            <person name="Fang X."/>
            <person name="Hall R.S."/>
            <person name="Hofmann A."/>
            <person name="Sternberg P.W."/>
            <person name="Jex A.R."/>
            <person name="Gasser R.B."/>
        </authorList>
    </citation>
    <scope>NUCLEOTIDE SEQUENCE [LARGE SCALE GENOMIC DNA]</scope>
    <source>
        <strain evidence="7">PN_DK_2014</strain>
    </source>
</reference>
<evidence type="ECO:0000313" key="8">
    <source>
        <dbReference type="Proteomes" id="UP000031036"/>
    </source>
</evidence>
<dbReference type="GO" id="GO:0005852">
    <property type="term" value="C:eukaryotic translation initiation factor 3 complex"/>
    <property type="evidence" value="ECO:0007669"/>
    <property type="project" value="UniProtKB-UniRule"/>
</dbReference>
<dbReference type="OrthoDB" id="29647at2759"/>
<dbReference type="Pfam" id="PF26569">
    <property type="entry name" value="EIF3CL_C"/>
    <property type="match status" value="1"/>
</dbReference>
<keyword evidence="3 4" id="KW-0648">Protein biosynthesis</keyword>
<name>A0A0B2VHD0_TOXCA</name>
<dbReference type="GO" id="GO:0003743">
    <property type="term" value="F:translation initiation factor activity"/>
    <property type="evidence" value="ECO:0007669"/>
    <property type="project" value="UniProtKB-UniRule"/>
</dbReference>
<evidence type="ECO:0000256" key="4">
    <source>
        <dbReference type="HAMAP-Rule" id="MF_03002"/>
    </source>
</evidence>
<feature type="compositionally biased region" description="Basic and acidic residues" evidence="5">
    <location>
        <begin position="245"/>
        <end position="274"/>
    </location>
</feature>
<evidence type="ECO:0000313" key="7">
    <source>
        <dbReference type="EMBL" id="KHN80370.1"/>
    </source>
</evidence>
<comment type="similarity">
    <text evidence="4">Belongs to the eIF-3 subunit C family.</text>
</comment>
<evidence type="ECO:0000256" key="2">
    <source>
        <dbReference type="ARBA" id="ARBA00022540"/>
    </source>
</evidence>
<dbReference type="Gene3D" id="1.25.40.570">
    <property type="match status" value="1"/>
</dbReference>
<feature type="region of interest" description="Disordered" evidence="5">
    <location>
        <begin position="245"/>
        <end position="281"/>
    </location>
</feature>
<dbReference type="PROSITE" id="PS50250">
    <property type="entry name" value="PCI"/>
    <property type="match status" value="1"/>
</dbReference>
<feature type="region of interest" description="Disordered" evidence="5">
    <location>
        <begin position="1"/>
        <end position="47"/>
    </location>
</feature>
<dbReference type="GO" id="GO:0031369">
    <property type="term" value="F:translation initiation factor binding"/>
    <property type="evidence" value="ECO:0007669"/>
    <property type="project" value="InterPro"/>
</dbReference>
<dbReference type="OMA" id="FRCGLIK"/>
<dbReference type="GO" id="GO:0016282">
    <property type="term" value="C:eukaryotic 43S preinitiation complex"/>
    <property type="evidence" value="ECO:0007669"/>
    <property type="project" value="UniProtKB-UniRule"/>
</dbReference>
<feature type="region of interest" description="Disordered" evidence="5">
    <location>
        <begin position="941"/>
        <end position="986"/>
    </location>
</feature>
<dbReference type="GO" id="GO:0001732">
    <property type="term" value="P:formation of cytoplasmic translation initiation complex"/>
    <property type="evidence" value="ECO:0007669"/>
    <property type="project" value="UniProtKB-UniRule"/>
</dbReference>
<evidence type="ECO:0000256" key="5">
    <source>
        <dbReference type="SAM" id="MobiDB-lite"/>
    </source>
</evidence>
<feature type="domain" description="PCI" evidence="6">
    <location>
        <begin position="715"/>
        <end position="891"/>
    </location>
</feature>
<dbReference type="AlphaFoldDB" id="A0A0B2VHD0"/>
<evidence type="ECO:0000256" key="3">
    <source>
        <dbReference type="ARBA" id="ARBA00022917"/>
    </source>
</evidence>
<proteinExistence type="inferred from homology"/>
<dbReference type="SUPFAM" id="SSF46785">
    <property type="entry name" value="Winged helix' DNA-binding domain"/>
    <property type="match status" value="1"/>
</dbReference>
<evidence type="ECO:0000259" key="6">
    <source>
        <dbReference type="PROSITE" id="PS50250"/>
    </source>
</evidence>
<dbReference type="PANTHER" id="PTHR13937">
    <property type="entry name" value="EUKARYOTIC TRANSLATION INITATION FACTOR 3, SUBUNIT 8 EIF3S8 -RELATED"/>
    <property type="match status" value="1"/>
</dbReference>
<comment type="subcellular location">
    <subcellularLocation>
        <location evidence="4">Cytoplasm</location>
    </subcellularLocation>
</comment>
<feature type="compositionally biased region" description="Acidic residues" evidence="5">
    <location>
        <begin position="176"/>
        <end position="188"/>
    </location>
</feature>
<sequence>MSKFFKGAVSSSDSSGSESSDEEQIVPAKRPQVGFMYPSDSEEEGQKRVVKAHKDRKFEELKDLIKQAKNSKNIKDMSKLLTTFEELCKVFEKTKSVLARQGMSTPRFYIRILAELEDFVNEQWEDKEARKTMSKANSKGLTTLRQKIRKYNKDMEAEVTAYRAEPDPVGYSSADGEADDDEPEEQEKEEPVVKSKVKKVRDLELDSDEWSSDSDASSDSESDIDLEGKQMEDLRRFFLKKEFKEGGETEGKEKRQAERAQRQKEREAKEKQVEEADDQEWVSVPTKEEKMRQLFDPKTEITHEVVVNKLQEIIATRGRKSTNRKHHVRSLQELFRIADEHKLGAGLLVKILFSIISALFELNARISDCMDYSCWSKTLGAINSLLDLLNDSPDVVLSVSISEDDENLSNPDEPYRVHGSVLMSVQRLDTELTKILQNADCHSTDYIDKLKGEKDLCALIDKAMKYVDERLGRGIFIEDEICKLYMLRIEHLYYKYESEDMLEPGEEPSAVLMDRLCKEVYMRDETKRLRQRAMLCQIYHLALHDNWHKARDLMLMSHLQSIVDHSDVSTQILYNRTICQLGLCAFRHGFIKEAHQGLSEIQNTQRAKELLAQGLAMRQQERTVMRSISDLEEAFAAHSLICFSFGRVNILYNRTICQLGLCAFRHGFIKEAHQGLSEIQNTQRAKELLAQGLAMRQQERTIEQEKLERARQIPYHMHINVELMECVYLICSMLLEIPHMASQEYELRRRLLSRSFHYQLKQSEKSSLIGPPENTREHVVAASRAMLNGDWKRCRDYIVNDKMNAKVWNLFRNADRVKEMVVSRIQEESLRTYLLMYSTVYTTVSLDVLAQLFELSTHKVHSVISKMIISEELTASLDEPTNCLIMHRVEPSRLQLLALHLTDKLGQLADNNEQVLEPRAGRSYTGPGAWYGPRQERLNVEQQQRSGRIVYQGERRGDRPIDGGSRRGWNATSQGRRRAGEQRVRY</sequence>
<dbReference type="PANTHER" id="PTHR13937:SF0">
    <property type="entry name" value="EUKARYOTIC TRANSLATION INITIATION FACTOR 3 SUBUNIT C-RELATED"/>
    <property type="match status" value="1"/>
</dbReference>
<dbReference type="InterPro" id="IPR000717">
    <property type="entry name" value="PCI_dom"/>
</dbReference>
<dbReference type="SMART" id="SM00088">
    <property type="entry name" value="PINT"/>
    <property type="match status" value="1"/>
</dbReference>
<dbReference type="InterPro" id="IPR027516">
    <property type="entry name" value="EIF3C"/>
</dbReference>
<dbReference type="GO" id="GO:0003723">
    <property type="term" value="F:RNA binding"/>
    <property type="evidence" value="ECO:0007669"/>
    <property type="project" value="InterPro"/>
</dbReference>
<protein>
    <recommendedName>
        <fullName evidence="4">Eukaryotic translation initiation factor 3 subunit C</fullName>
        <shortName evidence="4">eIF3c</shortName>
    </recommendedName>
    <alternativeName>
        <fullName evidence="4">Eukaryotic translation initiation factor 3 subunit 8</fullName>
    </alternativeName>
</protein>
<dbReference type="InterPro" id="IPR036390">
    <property type="entry name" value="WH_DNA-bd_sf"/>
</dbReference>
<dbReference type="Pfam" id="PF05470">
    <property type="entry name" value="eIF-3c_N"/>
    <property type="match status" value="2"/>
</dbReference>
<dbReference type="EMBL" id="JPKZ01001747">
    <property type="protein sequence ID" value="KHN80370.1"/>
    <property type="molecule type" value="Genomic_DNA"/>
</dbReference>
<dbReference type="HAMAP" id="MF_03002">
    <property type="entry name" value="eIF3c"/>
    <property type="match status" value="1"/>
</dbReference>
<comment type="function">
    <text evidence="4">Component of the eukaryotic translation initiation factor 3 (eIF-3) complex, which is involved in protein synthesis of a specialized repertoire of mRNAs and, together with other initiation factors, stimulates binding of mRNA and methionyl-tRNAi to the 40S ribosome. The eIF-3 complex specifically targets and initiates translation of a subset of mRNAs involved in cell proliferation.</text>
</comment>
<feature type="compositionally biased region" description="Basic and acidic residues" evidence="5">
    <location>
        <begin position="953"/>
        <end position="965"/>
    </location>
</feature>
<comment type="subunit">
    <text evidence="4">Component of the eukaryotic translation initiation factor 3 (eIF-3) complex.</text>
</comment>
<gene>
    <name evidence="7" type="primary">eif-3.C</name>
    <name evidence="7" type="ORF">Tcan_09696</name>
</gene>
<dbReference type="Pfam" id="PF01399">
    <property type="entry name" value="PCI"/>
    <property type="match status" value="1"/>
</dbReference>
<feature type="compositionally biased region" description="Acidic residues" evidence="5">
    <location>
        <begin position="205"/>
        <end position="225"/>
    </location>
</feature>
<feature type="region of interest" description="Disordered" evidence="5">
    <location>
        <begin position="161"/>
        <end position="228"/>
    </location>
</feature>
<dbReference type="InterPro" id="IPR058999">
    <property type="entry name" value="EIF3CL_C"/>
</dbReference>
<accession>A0A0B2VHD0</accession>
<dbReference type="STRING" id="6265.A0A0B2VHD0"/>